<dbReference type="Proteomes" id="UP000076871">
    <property type="component" value="Unassembled WGS sequence"/>
</dbReference>
<dbReference type="RefSeq" id="XP_040762868.1">
    <property type="nucleotide sequence ID" value="XM_040912767.1"/>
</dbReference>
<keyword evidence="2" id="KW-1185">Reference proteome</keyword>
<gene>
    <name evidence="1" type="ORF">LAESUDRAFT_760577</name>
</gene>
<dbReference type="EMBL" id="KV427632">
    <property type="protein sequence ID" value="KZT05128.1"/>
    <property type="molecule type" value="Genomic_DNA"/>
</dbReference>
<dbReference type="GeneID" id="63829795"/>
<sequence>MSPAPEAPEVIWQTWAMAFSAYESWLACNYPIRVTSLSFEVNSVYNWLMLNASPDFNWVKGIVPPTFVGYAPFRDAVSPLHTPAELSDIM</sequence>
<accession>A0A165DL77</accession>
<dbReference type="InParanoid" id="A0A165DL77"/>
<dbReference type="AlphaFoldDB" id="A0A165DL77"/>
<organism evidence="1 2">
    <name type="scientific">Laetiporus sulphureus 93-53</name>
    <dbReference type="NCBI Taxonomy" id="1314785"/>
    <lineage>
        <taxon>Eukaryota</taxon>
        <taxon>Fungi</taxon>
        <taxon>Dikarya</taxon>
        <taxon>Basidiomycota</taxon>
        <taxon>Agaricomycotina</taxon>
        <taxon>Agaricomycetes</taxon>
        <taxon>Polyporales</taxon>
        <taxon>Laetiporus</taxon>
    </lineage>
</organism>
<name>A0A165DL77_9APHY</name>
<reference evidence="1 2" key="1">
    <citation type="journal article" date="2016" name="Mol. Biol. Evol.">
        <title>Comparative Genomics of Early-Diverging Mushroom-Forming Fungi Provides Insights into the Origins of Lignocellulose Decay Capabilities.</title>
        <authorList>
            <person name="Nagy L.G."/>
            <person name="Riley R."/>
            <person name="Tritt A."/>
            <person name="Adam C."/>
            <person name="Daum C."/>
            <person name="Floudas D."/>
            <person name="Sun H."/>
            <person name="Yadav J.S."/>
            <person name="Pangilinan J."/>
            <person name="Larsson K.H."/>
            <person name="Matsuura K."/>
            <person name="Barry K."/>
            <person name="Labutti K."/>
            <person name="Kuo R."/>
            <person name="Ohm R.A."/>
            <person name="Bhattacharya S.S."/>
            <person name="Shirouzu T."/>
            <person name="Yoshinaga Y."/>
            <person name="Martin F.M."/>
            <person name="Grigoriev I.V."/>
            <person name="Hibbett D.S."/>
        </authorList>
    </citation>
    <scope>NUCLEOTIDE SEQUENCE [LARGE SCALE GENOMIC DNA]</scope>
    <source>
        <strain evidence="1 2">93-53</strain>
    </source>
</reference>
<protein>
    <submittedName>
        <fullName evidence="1">Uncharacterized protein</fullName>
    </submittedName>
</protein>
<evidence type="ECO:0000313" key="2">
    <source>
        <dbReference type="Proteomes" id="UP000076871"/>
    </source>
</evidence>
<proteinExistence type="predicted"/>
<evidence type="ECO:0000313" key="1">
    <source>
        <dbReference type="EMBL" id="KZT05128.1"/>
    </source>
</evidence>